<keyword evidence="3" id="KW-1185">Reference proteome</keyword>
<protein>
    <recommendedName>
        <fullName evidence="4">Amidase domain-containing protein</fullName>
    </recommendedName>
</protein>
<proteinExistence type="predicted"/>
<name>A0ABN7AQC9_9HEMI</name>
<gene>
    <name evidence="2" type="ORF">NTJ_05412</name>
</gene>
<dbReference type="Proteomes" id="UP001307889">
    <property type="component" value="Chromosome 3"/>
</dbReference>
<dbReference type="EMBL" id="AP028911">
    <property type="protein sequence ID" value="BES92602.1"/>
    <property type="molecule type" value="Genomic_DNA"/>
</dbReference>
<feature type="region of interest" description="Disordered" evidence="1">
    <location>
        <begin position="1"/>
        <end position="29"/>
    </location>
</feature>
<feature type="region of interest" description="Disordered" evidence="1">
    <location>
        <begin position="101"/>
        <end position="130"/>
    </location>
</feature>
<evidence type="ECO:0000313" key="2">
    <source>
        <dbReference type="EMBL" id="BES92602.1"/>
    </source>
</evidence>
<organism evidence="2 3">
    <name type="scientific">Nesidiocoris tenuis</name>
    <dbReference type="NCBI Taxonomy" id="355587"/>
    <lineage>
        <taxon>Eukaryota</taxon>
        <taxon>Metazoa</taxon>
        <taxon>Ecdysozoa</taxon>
        <taxon>Arthropoda</taxon>
        <taxon>Hexapoda</taxon>
        <taxon>Insecta</taxon>
        <taxon>Pterygota</taxon>
        <taxon>Neoptera</taxon>
        <taxon>Paraneoptera</taxon>
        <taxon>Hemiptera</taxon>
        <taxon>Heteroptera</taxon>
        <taxon>Panheteroptera</taxon>
        <taxon>Cimicomorpha</taxon>
        <taxon>Miridae</taxon>
        <taxon>Dicyphina</taxon>
        <taxon>Nesidiocoris</taxon>
    </lineage>
</organism>
<sequence>MCAPTFVPSPARQLSRADPRRRVPPSQPARWKVTLSGSSFLVPLIIEDSILSDPPVVGRRGGKCFHLQHRQAREAFAAGFRQFQLGYFSCAAGLSMGTVAGGSSGGPITSDSTRRQTQLVDGHYQFRTSP</sequence>
<reference evidence="2 3" key="1">
    <citation type="submission" date="2023-09" db="EMBL/GenBank/DDBJ databases">
        <title>Nesidiocoris tenuis whole genome shotgun sequence.</title>
        <authorList>
            <person name="Shibata T."/>
            <person name="Shimoda M."/>
            <person name="Kobayashi T."/>
            <person name="Uehara T."/>
        </authorList>
    </citation>
    <scope>NUCLEOTIDE SEQUENCE [LARGE SCALE GENOMIC DNA]</scope>
    <source>
        <strain evidence="2 3">Japan</strain>
    </source>
</reference>
<accession>A0ABN7AQC9</accession>
<evidence type="ECO:0000256" key="1">
    <source>
        <dbReference type="SAM" id="MobiDB-lite"/>
    </source>
</evidence>
<evidence type="ECO:0000313" key="3">
    <source>
        <dbReference type="Proteomes" id="UP001307889"/>
    </source>
</evidence>
<feature type="compositionally biased region" description="Polar residues" evidence="1">
    <location>
        <begin position="106"/>
        <end position="119"/>
    </location>
</feature>
<evidence type="ECO:0008006" key="4">
    <source>
        <dbReference type="Google" id="ProtNLM"/>
    </source>
</evidence>